<evidence type="ECO:0000313" key="2">
    <source>
        <dbReference type="EMBL" id="TJY64455.1"/>
    </source>
</evidence>
<dbReference type="Pfam" id="PF13635">
    <property type="entry name" value="DUF4143"/>
    <property type="match status" value="1"/>
</dbReference>
<name>A0A4U0GZ19_9SPHI</name>
<dbReference type="SUPFAM" id="SSF52540">
    <property type="entry name" value="P-loop containing nucleoside triphosphate hydrolases"/>
    <property type="match status" value="1"/>
</dbReference>
<organism evidence="2 3">
    <name type="scientific">Sphingobacterium alkalisoli</name>
    <dbReference type="NCBI Taxonomy" id="1874115"/>
    <lineage>
        <taxon>Bacteria</taxon>
        <taxon>Pseudomonadati</taxon>
        <taxon>Bacteroidota</taxon>
        <taxon>Sphingobacteriia</taxon>
        <taxon>Sphingobacteriales</taxon>
        <taxon>Sphingobacteriaceae</taxon>
        <taxon>Sphingobacterium</taxon>
    </lineage>
</organism>
<keyword evidence="2" id="KW-0067">ATP-binding</keyword>
<dbReference type="SMART" id="SM00382">
    <property type="entry name" value="AAA"/>
    <property type="match status" value="1"/>
</dbReference>
<dbReference type="RefSeq" id="WP_136821516.1">
    <property type="nucleotide sequence ID" value="NZ_BMJX01000004.1"/>
</dbReference>
<dbReference type="PANTHER" id="PTHR42990">
    <property type="entry name" value="ATPASE"/>
    <property type="match status" value="1"/>
</dbReference>
<feature type="domain" description="AAA+ ATPase" evidence="1">
    <location>
        <begin position="30"/>
        <end position="146"/>
    </location>
</feature>
<evidence type="ECO:0000313" key="3">
    <source>
        <dbReference type="Proteomes" id="UP000309872"/>
    </source>
</evidence>
<gene>
    <name evidence="2" type="ORF">FAZ19_14750</name>
</gene>
<comment type="caution">
    <text evidence="2">The sequence shown here is derived from an EMBL/GenBank/DDBJ whole genome shotgun (WGS) entry which is preliminary data.</text>
</comment>
<sequence>MEILKEKSAIVLAQIGMDFQRDFLKKINWQSRLIGLLGARGAGKTTLLLQRMKSLDIPTDECLYITLDDLYFANHSLAETIESFRKSGGKYLFIDEVHKYDGWAREIKNIYDFYKDIHIVFTGSSIIEMLDLEVDLSRRAHVYQLPGLSFREFLAFEHELLFPALSLDELLKQHETVGRKMNAYKPLKLFTEYLLYGYYPFYKEDRQSYLVQLSNVVNLTISYDLAFIEDIDKQQVHKINQLLSSLAMQVPFKPNVTELSKTIGMGRNTLIQYFHYLEQAKLIQMVYLEGKGLGPLEKPGKLLLNNPNLFHALSTKPKNEGSIRESFFVNQLRNAGYTVDLAKKGDFVVNGEHIFEVGGANKRFDQIADILNAYIAADDIEIGAGNRIPLWLFGFLY</sequence>
<keyword evidence="3" id="KW-1185">Reference proteome</keyword>
<dbReference type="InterPro" id="IPR003593">
    <property type="entry name" value="AAA+_ATPase"/>
</dbReference>
<dbReference type="Pfam" id="PF13173">
    <property type="entry name" value="AAA_14"/>
    <property type="match status" value="1"/>
</dbReference>
<dbReference type="Proteomes" id="UP000309872">
    <property type="component" value="Unassembled WGS sequence"/>
</dbReference>
<keyword evidence="2" id="KW-0547">Nucleotide-binding</keyword>
<protein>
    <submittedName>
        <fullName evidence="2">ATP-binding protein</fullName>
    </submittedName>
</protein>
<reference evidence="2 3" key="1">
    <citation type="submission" date="2019-04" db="EMBL/GenBank/DDBJ databases">
        <title>Sphingobacterium olei sp. nov., isolated from oil-contaminated soil.</title>
        <authorList>
            <person name="Liu B."/>
        </authorList>
    </citation>
    <scope>NUCLEOTIDE SEQUENCE [LARGE SCALE GENOMIC DNA]</scope>
    <source>
        <strain evidence="2 3">Y3L14</strain>
    </source>
</reference>
<dbReference type="InterPro" id="IPR025420">
    <property type="entry name" value="DUF4143"/>
</dbReference>
<dbReference type="InterPro" id="IPR041682">
    <property type="entry name" value="AAA_14"/>
</dbReference>
<dbReference type="OrthoDB" id="9768467at2"/>
<accession>A0A4U0GZ19</accession>
<dbReference type="PANTHER" id="PTHR42990:SF1">
    <property type="entry name" value="AAA+ ATPASE DOMAIN-CONTAINING PROTEIN"/>
    <property type="match status" value="1"/>
</dbReference>
<evidence type="ECO:0000259" key="1">
    <source>
        <dbReference type="SMART" id="SM00382"/>
    </source>
</evidence>
<dbReference type="InterPro" id="IPR027417">
    <property type="entry name" value="P-loop_NTPase"/>
</dbReference>
<dbReference type="AlphaFoldDB" id="A0A4U0GZ19"/>
<proteinExistence type="predicted"/>
<dbReference type="Gene3D" id="3.40.50.300">
    <property type="entry name" value="P-loop containing nucleotide triphosphate hydrolases"/>
    <property type="match status" value="1"/>
</dbReference>
<dbReference type="EMBL" id="SUKA01000004">
    <property type="protein sequence ID" value="TJY64455.1"/>
    <property type="molecule type" value="Genomic_DNA"/>
</dbReference>
<dbReference type="GO" id="GO:0005524">
    <property type="term" value="F:ATP binding"/>
    <property type="evidence" value="ECO:0007669"/>
    <property type="project" value="UniProtKB-KW"/>
</dbReference>